<evidence type="ECO:0000313" key="2">
    <source>
        <dbReference type="EMBL" id="ASK61266.1"/>
    </source>
</evidence>
<evidence type="ECO:0000313" key="3">
    <source>
        <dbReference type="Proteomes" id="UP000198312"/>
    </source>
</evidence>
<keyword evidence="1" id="KW-0812">Transmembrane</keyword>
<sequence length="74" mass="8202">MSTFLFIYHTKIDKVITSLSKQTGYINGNGLLGFFLLVLVALCGIYPYLSLSFVIIIGLLVFDKKQKRGEGLNG</sequence>
<dbReference type="KEGG" id="vil:CFK37_03260"/>
<dbReference type="AlphaFoldDB" id="A0A220U017"/>
<dbReference type="RefSeq" id="WP_089060544.1">
    <property type="nucleotide sequence ID" value="NZ_CP022315.1"/>
</dbReference>
<organism evidence="2 3">
    <name type="scientific">Virgibacillus phasianinus</name>
    <dbReference type="NCBI Taxonomy" id="2017483"/>
    <lineage>
        <taxon>Bacteria</taxon>
        <taxon>Bacillati</taxon>
        <taxon>Bacillota</taxon>
        <taxon>Bacilli</taxon>
        <taxon>Bacillales</taxon>
        <taxon>Bacillaceae</taxon>
        <taxon>Virgibacillus</taxon>
    </lineage>
</organism>
<proteinExistence type="predicted"/>
<keyword evidence="1" id="KW-1133">Transmembrane helix</keyword>
<accession>A0A220U017</accession>
<dbReference type="Proteomes" id="UP000198312">
    <property type="component" value="Chromosome"/>
</dbReference>
<keyword evidence="1" id="KW-0472">Membrane</keyword>
<dbReference type="EMBL" id="CP022315">
    <property type="protein sequence ID" value="ASK61266.1"/>
    <property type="molecule type" value="Genomic_DNA"/>
</dbReference>
<protein>
    <submittedName>
        <fullName evidence="2">Uncharacterized protein</fullName>
    </submittedName>
</protein>
<feature type="transmembrane region" description="Helical" evidence="1">
    <location>
        <begin position="34"/>
        <end position="62"/>
    </location>
</feature>
<name>A0A220U017_9BACI</name>
<evidence type="ECO:0000256" key="1">
    <source>
        <dbReference type="SAM" id="Phobius"/>
    </source>
</evidence>
<keyword evidence="3" id="KW-1185">Reference proteome</keyword>
<gene>
    <name evidence="2" type="ORF">CFK37_03260</name>
</gene>
<reference evidence="2 3" key="1">
    <citation type="submission" date="2017-07" db="EMBL/GenBank/DDBJ databases">
        <title>Virgibacillus sp. LM2416.</title>
        <authorList>
            <person name="Tak E.J."/>
            <person name="Bae J.-W."/>
        </authorList>
    </citation>
    <scope>NUCLEOTIDE SEQUENCE [LARGE SCALE GENOMIC DNA]</scope>
    <source>
        <strain evidence="2 3">LM2416</strain>
    </source>
</reference>